<feature type="binding site" evidence="18">
    <location>
        <position position="84"/>
    </location>
    <ligand>
        <name>Zn(2+)</name>
        <dbReference type="ChEBI" id="CHEBI:29105"/>
        <note>catalytic</note>
    </ligand>
</feature>
<dbReference type="GO" id="GO:0008703">
    <property type="term" value="F:5-amino-6-(5-phosphoribosylamino)uracil reductase activity"/>
    <property type="evidence" value="ECO:0007669"/>
    <property type="project" value="UniProtKB-EC"/>
</dbReference>
<feature type="binding site" evidence="18">
    <location>
        <position position="50"/>
    </location>
    <ligand>
        <name>Zn(2+)</name>
        <dbReference type="ChEBI" id="CHEBI:29105"/>
        <note>catalytic</note>
    </ligand>
</feature>
<evidence type="ECO:0000256" key="5">
    <source>
        <dbReference type="ARBA" id="ARBA00007417"/>
    </source>
</evidence>
<comment type="similarity">
    <text evidence="4 15">In the N-terminal section; belongs to the cytidine and deoxycytidylate deaminase family.</text>
</comment>
<keyword evidence="6 15" id="KW-0686">Riboflavin biosynthesis</keyword>
<keyword evidence="8 15" id="KW-0378">Hydrolase</keyword>
<feature type="binding site" evidence="17">
    <location>
        <position position="154"/>
    </location>
    <ligand>
        <name>NADP(+)</name>
        <dbReference type="ChEBI" id="CHEBI:58349"/>
    </ligand>
</feature>
<dbReference type="GO" id="GO:0008835">
    <property type="term" value="F:diaminohydroxyphosphoribosylaminopyrimidine deaminase activity"/>
    <property type="evidence" value="ECO:0007669"/>
    <property type="project" value="UniProtKB-EC"/>
</dbReference>
<evidence type="ECO:0000256" key="7">
    <source>
        <dbReference type="ARBA" id="ARBA00022723"/>
    </source>
</evidence>
<gene>
    <name evidence="19" type="primary">ribD</name>
    <name evidence="19" type="ORF">CNEONATNEC25_02729</name>
</gene>
<comment type="cofactor">
    <cofactor evidence="15 18">
        <name>Zn(2+)</name>
        <dbReference type="ChEBI" id="CHEBI:29105"/>
    </cofactor>
    <text evidence="15 18">Binds 1 zinc ion.</text>
</comment>
<dbReference type="AlphaFoldDB" id="A0A650MEQ1"/>
<dbReference type="NCBIfam" id="TIGR00227">
    <property type="entry name" value="ribD_Cterm"/>
    <property type="match status" value="1"/>
</dbReference>
<comment type="pathway">
    <text evidence="3 15">Cofactor biosynthesis; riboflavin biosynthesis; 5-amino-6-(D-ribitylamino)uracil from GTP: step 3/4.</text>
</comment>
<keyword evidence="7 15" id="KW-0479">Metal-binding</keyword>
<reference evidence="19 20" key="1">
    <citation type="submission" date="2018-06" db="EMBL/GenBank/DDBJ databases">
        <authorList>
            <consortium name="IHU Genomes"/>
        </authorList>
    </citation>
    <scope>NUCLEOTIDE SEQUENCE [LARGE SCALE GENOMIC DNA]</scope>
    <source>
        <strain evidence="19 20">NEC25</strain>
    </source>
</reference>
<dbReference type="InterPro" id="IPR002734">
    <property type="entry name" value="RibDG_C"/>
</dbReference>
<evidence type="ECO:0000256" key="15">
    <source>
        <dbReference type="PIRNR" id="PIRNR006769"/>
    </source>
</evidence>
<accession>A0A650MEQ1</accession>
<dbReference type="EMBL" id="UWJD01000002">
    <property type="protein sequence ID" value="VCT85128.1"/>
    <property type="molecule type" value="Genomic_DNA"/>
</dbReference>
<feature type="active site" description="Proton donor" evidence="16">
    <location>
        <position position="52"/>
    </location>
</feature>
<comment type="catalytic activity">
    <reaction evidence="14 15">
        <text>2,5-diamino-6-hydroxy-4-(5-phosphoribosylamino)-pyrimidine + H2O + H(+) = 5-amino-6-(5-phospho-D-ribosylamino)uracil + NH4(+)</text>
        <dbReference type="Rhea" id="RHEA:21868"/>
        <dbReference type="ChEBI" id="CHEBI:15377"/>
        <dbReference type="ChEBI" id="CHEBI:15378"/>
        <dbReference type="ChEBI" id="CHEBI:28938"/>
        <dbReference type="ChEBI" id="CHEBI:58453"/>
        <dbReference type="ChEBI" id="CHEBI:58614"/>
        <dbReference type="EC" id="3.5.4.26"/>
    </reaction>
</comment>
<keyword evidence="11 15" id="KW-0560">Oxidoreductase</keyword>
<evidence type="ECO:0000313" key="20">
    <source>
        <dbReference type="Proteomes" id="UP000431451"/>
    </source>
</evidence>
<dbReference type="GO" id="GO:0008270">
    <property type="term" value="F:zinc ion binding"/>
    <property type="evidence" value="ECO:0007669"/>
    <property type="project" value="InterPro"/>
</dbReference>
<dbReference type="PANTHER" id="PTHR38011">
    <property type="entry name" value="DIHYDROFOLATE REDUCTASE FAMILY PROTEIN (AFU_ORTHOLOGUE AFUA_8G06820)"/>
    <property type="match status" value="1"/>
</dbReference>
<dbReference type="InterPro" id="IPR050765">
    <property type="entry name" value="Riboflavin_Biosynth_HTPR"/>
</dbReference>
<dbReference type="Pfam" id="PF01872">
    <property type="entry name" value="RibD_C"/>
    <property type="match status" value="1"/>
</dbReference>
<dbReference type="CDD" id="cd01284">
    <property type="entry name" value="Riboflavin_deaminase-reductase"/>
    <property type="match status" value="1"/>
</dbReference>
<evidence type="ECO:0000256" key="4">
    <source>
        <dbReference type="ARBA" id="ARBA00005259"/>
    </source>
</evidence>
<feature type="binding site" evidence="17">
    <location>
        <position position="196"/>
    </location>
    <ligand>
        <name>NADP(+)</name>
        <dbReference type="ChEBI" id="CHEBI:58349"/>
    </ligand>
</feature>
<evidence type="ECO:0000256" key="12">
    <source>
        <dbReference type="ARBA" id="ARBA00023268"/>
    </source>
</evidence>
<dbReference type="Gene3D" id="3.40.430.10">
    <property type="entry name" value="Dihydrofolate Reductase, subunit A"/>
    <property type="match status" value="1"/>
</dbReference>
<feature type="binding site" evidence="17">
    <location>
        <position position="204"/>
    </location>
    <ligand>
        <name>substrate</name>
    </ligand>
</feature>
<dbReference type="EC" id="1.1.1.193" evidence="15"/>
<comment type="function">
    <text evidence="1 15">Converts 2,5-diamino-6-(ribosylamino)-4(3h)-pyrimidinone 5'-phosphate into 5-amino-6-(ribosylamino)-2,4(1h,3h)-pyrimidinedione 5'-phosphate.</text>
</comment>
<dbReference type="SUPFAM" id="SSF53597">
    <property type="entry name" value="Dihydrofolate reductase-like"/>
    <property type="match status" value="1"/>
</dbReference>
<feature type="binding site" evidence="17">
    <location>
        <begin position="294"/>
        <end position="300"/>
    </location>
    <ligand>
        <name>NADP(+)</name>
        <dbReference type="ChEBI" id="CHEBI:58349"/>
    </ligand>
</feature>
<dbReference type="EC" id="3.5.4.26" evidence="15"/>
<dbReference type="GO" id="GO:0050661">
    <property type="term" value="F:NADP binding"/>
    <property type="evidence" value="ECO:0007669"/>
    <property type="project" value="InterPro"/>
</dbReference>
<dbReference type="InterPro" id="IPR016193">
    <property type="entry name" value="Cytidine_deaminase-like"/>
</dbReference>
<dbReference type="SUPFAM" id="SSF53927">
    <property type="entry name" value="Cytidine deaminase-like"/>
    <property type="match status" value="1"/>
</dbReference>
<keyword evidence="9 15" id="KW-0862">Zinc</keyword>
<dbReference type="PIRSF" id="PIRSF006769">
    <property type="entry name" value="RibD"/>
    <property type="match status" value="1"/>
</dbReference>
<feature type="binding site" evidence="17">
    <location>
        <position position="207"/>
    </location>
    <ligand>
        <name>substrate</name>
    </ligand>
</feature>
<comment type="pathway">
    <text evidence="2 15">Cofactor biosynthesis; riboflavin biosynthesis; 5-amino-6-(D-ribitylamino)uracil from GTP: step 2/4.</text>
</comment>
<dbReference type="NCBIfam" id="TIGR00326">
    <property type="entry name" value="eubact_ribD"/>
    <property type="match status" value="1"/>
</dbReference>
<feature type="binding site" evidence="18">
    <location>
        <position position="75"/>
    </location>
    <ligand>
        <name>Zn(2+)</name>
        <dbReference type="ChEBI" id="CHEBI:29105"/>
        <note>catalytic</note>
    </ligand>
</feature>
<keyword evidence="10 15" id="KW-0521">NADP</keyword>
<sequence length="362" mass="40449">MNDDFYMDFAIKLALKGEGKVNPNPLVGAVIVKNNKIIGSGYHEQYGKEHAERNAVKSCNKNMEGSTIYVTLEPCFHFGRQPPCVDMIIEKKIRRVVIGMIDPNPLVAGKSIEKLRENNIEVTVGVREKECKKLNEIFIKYITSKIPFVLLKAGMSLDGKIATYTGESKWITCEESRKDAHNLRNKLYAIMVGINTVLLDDPELTCRIKGGRNPIKIIVDSSLRIPIDSKVVKINPYLTIIATTEKADENKKRILEDMGISIITTSLKNNKVDLSELLQAIGEKNIDSILIEGGSELNFSALEEGIVDKIRFYIAPKILGGHKSKSSIGGQGFSRLYDCINLNEISYKNINDDLIVEGYIKK</sequence>
<evidence type="ECO:0000256" key="8">
    <source>
        <dbReference type="ARBA" id="ARBA00022801"/>
    </source>
</evidence>
<evidence type="ECO:0000256" key="17">
    <source>
        <dbReference type="PIRSR" id="PIRSR006769-2"/>
    </source>
</evidence>
<evidence type="ECO:0000256" key="6">
    <source>
        <dbReference type="ARBA" id="ARBA00022619"/>
    </source>
</evidence>
<proteinExistence type="inferred from homology"/>
<evidence type="ECO:0000256" key="13">
    <source>
        <dbReference type="ARBA" id="ARBA00049861"/>
    </source>
</evidence>
<dbReference type="InterPro" id="IPR011549">
    <property type="entry name" value="RibD_C"/>
</dbReference>
<evidence type="ECO:0000256" key="2">
    <source>
        <dbReference type="ARBA" id="ARBA00004882"/>
    </source>
</evidence>
<evidence type="ECO:0000256" key="10">
    <source>
        <dbReference type="ARBA" id="ARBA00022857"/>
    </source>
</evidence>
<evidence type="ECO:0000256" key="11">
    <source>
        <dbReference type="ARBA" id="ARBA00023002"/>
    </source>
</evidence>
<dbReference type="UniPathway" id="UPA00275">
    <property type="reaction ID" value="UER00401"/>
</dbReference>
<feature type="binding site" evidence="17">
    <location>
        <position position="292"/>
    </location>
    <ligand>
        <name>substrate</name>
    </ligand>
</feature>
<feature type="binding site" evidence="17">
    <location>
        <position position="168"/>
    </location>
    <ligand>
        <name>substrate</name>
    </ligand>
</feature>
<evidence type="ECO:0000256" key="3">
    <source>
        <dbReference type="ARBA" id="ARBA00004910"/>
    </source>
</evidence>
<dbReference type="InterPro" id="IPR016192">
    <property type="entry name" value="APOBEC/CMP_deaminase_Zn-bd"/>
</dbReference>
<evidence type="ECO:0000313" key="19">
    <source>
        <dbReference type="EMBL" id="VCT85128.1"/>
    </source>
</evidence>
<name>A0A650MEQ1_9CLOT</name>
<keyword evidence="12" id="KW-0511">Multifunctional enzyme</keyword>
<dbReference type="InterPro" id="IPR004794">
    <property type="entry name" value="Eubact_RibD"/>
</dbReference>
<dbReference type="InterPro" id="IPR002125">
    <property type="entry name" value="CMP_dCMP_dom"/>
</dbReference>
<feature type="binding site" evidence="17">
    <location>
        <position position="184"/>
    </location>
    <ligand>
        <name>substrate</name>
    </ligand>
</feature>
<feature type="binding site" evidence="17">
    <location>
        <position position="200"/>
    </location>
    <ligand>
        <name>NADP(+)</name>
        <dbReference type="ChEBI" id="CHEBI:58349"/>
    </ligand>
</feature>
<dbReference type="InterPro" id="IPR024072">
    <property type="entry name" value="DHFR-like_dom_sf"/>
</dbReference>
<feature type="binding site" evidence="17">
    <location>
        <position position="170"/>
    </location>
    <ligand>
        <name>NADP(+)</name>
        <dbReference type="ChEBI" id="CHEBI:58349"/>
    </ligand>
</feature>
<dbReference type="FunFam" id="3.40.140.10:FF:000025">
    <property type="entry name" value="Riboflavin biosynthesis protein RibD"/>
    <property type="match status" value="1"/>
</dbReference>
<feature type="binding site" evidence="17">
    <location>
        <position position="221"/>
    </location>
    <ligand>
        <name>NADP(+)</name>
        <dbReference type="ChEBI" id="CHEBI:58349"/>
    </ligand>
</feature>
<evidence type="ECO:0000256" key="9">
    <source>
        <dbReference type="ARBA" id="ARBA00022833"/>
    </source>
</evidence>
<dbReference type="PROSITE" id="PS00903">
    <property type="entry name" value="CYT_DCMP_DEAMINASES_1"/>
    <property type="match status" value="1"/>
</dbReference>
<protein>
    <recommendedName>
        <fullName evidence="15">Riboflavin biosynthesis protein RibD</fullName>
    </recommendedName>
    <domain>
        <recommendedName>
            <fullName evidence="15">Diaminohydroxyphosphoribosylaminopyrimidine deaminase</fullName>
            <shortName evidence="15">DRAP deaminase</shortName>
            <ecNumber evidence="15">3.5.4.26</ecNumber>
        </recommendedName>
        <alternativeName>
            <fullName evidence="15">Riboflavin-specific deaminase</fullName>
        </alternativeName>
    </domain>
    <domain>
        <recommendedName>
            <fullName evidence="15">5-amino-6-(5-phosphoribosylamino)uracil reductase</fullName>
            <ecNumber evidence="15">1.1.1.193</ecNumber>
        </recommendedName>
        <alternativeName>
            <fullName evidence="15">HTP reductase</fullName>
        </alternativeName>
    </domain>
</protein>
<organism evidence="19 20">
    <name type="scientific">Clostridium neonatale</name>
    <dbReference type="NCBI Taxonomy" id="137838"/>
    <lineage>
        <taxon>Bacteria</taxon>
        <taxon>Bacillati</taxon>
        <taxon>Bacillota</taxon>
        <taxon>Clostridia</taxon>
        <taxon>Eubacteriales</taxon>
        <taxon>Clostridiaceae</taxon>
        <taxon>Clostridium</taxon>
    </lineage>
</organism>
<dbReference type="Pfam" id="PF00383">
    <property type="entry name" value="dCMP_cyt_deam_1"/>
    <property type="match status" value="1"/>
</dbReference>
<dbReference type="GO" id="GO:0009231">
    <property type="term" value="P:riboflavin biosynthetic process"/>
    <property type="evidence" value="ECO:0007669"/>
    <property type="project" value="UniProtKB-UniPathway"/>
</dbReference>
<dbReference type="PANTHER" id="PTHR38011:SF7">
    <property type="entry name" value="2,5-DIAMINO-6-RIBOSYLAMINO-4(3H)-PYRIMIDINONE 5'-PHOSPHATE REDUCTASE"/>
    <property type="match status" value="1"/>
</dbReference>
<comment type="catalytic activity">
    <reaction evidence="13 15">
        <text>5-amino-6-(5-phospho-D-ribitylamino)uracil + NADP(+) = 5-amino-6-(5-phospho-D-ribosylamino)uracil + NADPH + H(+)</text>
        <dbReference type="Rhea" id="RHEA:17845"/>
        <dbReference type="ChEBI" id="CHEBI:15378"/>
        <dbReference type="ChEBI" id="CHEBI:57783"/>
        <dbReference type="ChEBI" id="CHEBI:58349"/>
        <dbReference type="ChEBI" id="CHEBI:58421"/>
        <dbReference type="ChEBI" id="CHEBI:58453"/>
        <dbReference type="EC" id="1.1.1.193"/>
    </reaction>
</comment>
<evidence type="ECO:0000256" key="14">
    <source>
        <dbReference type="ARBA" id="ARBA00049886"/>
    </source>
</evidence>
<dbReference type="Gene3D" id="3.40.140.10">
    <property type="entry name" value="Cytidine Deaminase, domain 2"/>
    <property type="match status" value="1"/>
</dbReference>
<comment type="similarity">
    <text evidence="5 15">In the C-terminal section; belongs to the HTP reductase family.</text>
</comment>
<evidence type="ECO:0000256" key="16">
    <source>
        <dbReference type="PIRSR" id="PIRSR006769-1"/>
    </source>
</evidence>
<dbReference type="PROSITE" id="PS51747">
    <property type="entry name" value="CYT_DCMP_DEAMINASES_2"/>
    <property type="match status" value="1"/>
</dbReference>
<evidence type="ECO:0000256" key="18">
    <source>
        <dbReference type="PIRSR" id="PIRSR006769-3"/>
    </source>
</evidence>
<evidence type="ECO:0000256" key="1">
    <source>
        <dbReference type="ARBA" id="ARBA00002151"/>
    </source>
</evidence>
<dbReference type="Proteomes" id="UP000431451">
    <property type="component" value="Unassembled WGS sequence"/>
</dbReference>